<sequence length="323" mass="36719">MALRRGVIWGRPIAAGPTRSMQQHRSLHLAHAAGFSLRFTRYEPCSEAHLSLPYRRNSLIPLSSLSDSSRPAPPSVPRFRHISTTTASMAAVNGTSAPKPVLFFDVDNCLYSRSAKVQDYMVDLIDQYFAKHLNLPAEEAARLHKDYYTNYGLAIEGLVRHHKIDPLDYNAKVDDALPLEDIIKPNPELRALLEDMDKSKVNLWLLTNAYVTHGQRVVRLLGVEDLFQGLTYCDYAARPLICKPDPEMYKKAMREAGVENVKDCFFVDDSYLNCEKAKEFGWTVAHLVEDDLPVPKTPASQFQVRHLRELRRIFPQFFKSTSA</sequence>
<dbReference type="PANTHER" id="PTHR47438">
    <property type="entry name" value="PHOSPHATE METABOLISM PROTEIN 8-RELATED"/>
    <property type="match status" value="1"/>
</dbReference>
<dbReference type="InterPro" id="IPR052791">
    <property type="entry name" value="SSM1_domain"/>
</dbReference>
<dbReference type="SFLD" id="SFLDG01132">
    <property type="entry name" value="C1.5.3:_5'-Nucleotidase_Like"/>
    <property type="match status" value="1"/>
</dbReference>
<dbReference type="FunFam" id="1.10.150.450:FF:000001">
    <property type="entry name" value="SDT1p Pyrimidine nucleotidase"/>
    <property type="match status" value="1"/>
</dbReference>
<evidence type="ECO:0000313" key="1">
    <source>
        <dbReference type="EMBL" id="KAF4513538.1"/>
    </source>
</evidence>
<proteinExistence type="predicted"/>
<dbReference type="OrthoDB" id="1065058at2759"/>
<dbReference type="SUPFAM" id="SSF56784">
    <property type="entry name" value="HAD-like"/>
    <property type="match status" value="1"/>
</dbReference>
<dbReference type="Gene3D" id="3.40.50.1000">
    <property type="entry name" value="HAD superfamily/HAD-like"/>
    <property type="match status" value="1"/>
</dbReference>
<evidence type="ECO:0008006" key="3">
    <source>
        <dbReference type="Google" id="ProtNLM"/>
    </source>
</evidence>
<organism evidence="1 2">
    <name type="scientific">Ophiocordyceps sinensis</name>
    <dbReference type="NCBI Taxonomy" id="72228"/>
    <lineage>
        <taxon>Eukaryota</taxon>
        <taxon>Fungi</taxon>
        <taxon>Dikarya</taxon>
        <taxon>Ascomycota</taxon>
        <taxon>Pezizomycotina</taxon>
        <taxon>Sordariomycetes</taxon>
        <taxon>Hypocreomycetidae</taxon>
        <taxon>Hypocreales</taxon>
        <taxon>Ophiocordycipitaceae</taxon>
        <taxon>Ophiocordyceps</taxon>
    </lineage>
</organism>
<dbReference type="PANTHER" id="PTHR47438:SF1">
    <property type="entry name" value="PHOSPHATE METABOLISM PROTEIN 8-RELATED"/>
    <property type="match status" value="1"/>
</dbReference>
<dbReference type="InterPro" id="IPR036412">
    <property type="entry name" value="HAD-like_sf"/>
</dbReference>
<dbReference type="InterPro" id="IPR023214">
    <property type="entry name" value="HAD_sf"/>
</dbReference>
<comment type="caution">
    <text evidence="1">The sequence shown here is derived from an EMBL/GenBank/DDBJ whole genome shotgun (WGS) entry which is preliminary data.</text>
</comment>
<dbReference type="InterPro" id="IPR006439">
    <property type="entry name" value="HAD-SF_hydro_IA"/>
</dbReference>
<dbReference type="GO" id="GO:0008252">
    <property type="term" value="F:nucleotidase activity"/>
    <property type="evidence" value="ECO:0007669"/>
    <property type="project" value="TreeGrafter"/>
</dbReference>
<dbReference type="InterPro" id="IPR010237">
    <property type="entry name" value="Pyr-5-nucltdase"/>
</dbReference>
<protein>
    <recommendedName>
        <fullName evidence="3">Pyrimidine 5-nucleotidase</fullName>
    </recommendedName>
</protein>
<dbReference type="NCBIfam" id="TIGR01509">
    <property type="entry name" value="HAD-SF-IA-v3"/>
    <property type="match status" value="1"/>
</dbReference>
<dbReference type="GO" id="GO:0009166">
    <property type="term" value="P:nucleotide catabolic process"/>
    <property type="evidence" value="ECO:0007669"/>
    <property type="project" value="TreeGrafter"/>
</dbReference>
<evidence type="ECO:0000313" key="2">
    <source>
        <dbReference type="Proteomes" id="UP000557566"/>
    </source>
</evidence>
<dbReference type="Gene3D" id="1.10.150.450">
    <property type="match status" value="1"/>
</dbReference>
<dbReference type="EMBL" id="JAAVMX010000001">
    <property type="protein sequence ID" value="KAF4513538.1"/>
    <property type="molecule type" value="Genomic_DNA"/>
</dbReference>
<gene>
    <name evidence="1" type="ORF">G6O67_000801</name>
</gene>
<dbReference type="Proteomes" id="UP000557566">
    <property type="component" value="Unassembled WGS sequence"/>
</dbReference>
<dbReference type="NCBIfam" id="TIGR01993">
    <property type="entry name" value="Pyr-5-nucltdase"/>
    <property type="match status" value="1"/>
</dbReference>
<dbReference type="GO" id="GO:0006206">
    <property type="term" value="P:pyrimidine nucleobase metabolic process"/>
    <property type="evidence" value="ECO:0007669"/>
    <property type="project" value="TreeGrafter"/>
</dbReference>
<dbReference type="AlphaFoldDB" id="A0A8H4Q098"/>
<accession>A0A8H4Q098</accession>
<name>A0A8H4Q098_9HYPO</name>
<keyword evidence="2" id="KW-1185">Reference proteome</keyword>
<reference evidence="1 2" key="1">
    <citation type="journal article" date="2020" name="Genome Biol. Evol.">
        <title>A new high-quality draft genome assembly of the Chinese cordyceps Ophiocordyceps sinensis.</title>
        <authorList>
            <person name="Shu R."/>
            <person name="Zhang J."/>
            <person name="Meng Q."/>
            <person name="Zhang H."/>
            <person name="Zhou G."/>
            <person name="Li M."/>
            <person name="Wu P."/>
            <person name="Zhao Y."/>
            <person name="Chen C."/>
            <person name="Qin Q."/>
        </authorList>
    </citation>
    <scope>NUCLEOTIDE SEQUENCE [LARGE SCALE GENOMIC DNA]</scope>
    <source>
        <strain evidence="1 2">IOZ07</strain>
    </source>
</reference>
<dbReference type="Pfam" id="PF00702">
    <property type="entry name" value="Hydrolase"/>
    <property type="match status" value="1"/>
</dbReference>
<dbReference type="SFLD" id="SFLDS00003">
    <property type="entry name" value="Haloacid_Dehalogenase"/>
    <property type="match status" value="1"/>
</dbReference>
<dbReference type="SFLD" id="SFLDG01129">
    <property type="entry name" value="C1.5:_HAD__Beta-PGM__Phosphata"/>
    <property type="match status" value="1"/>
</dbReference>